<gene>
    <name evidence="1" type="ORF">NQ176_g2656</name>
</gene>
<accession>A0ACC1NP88</accession>
<reference evidence="1" key="1">
    <citation type="submission" date="2022-08" db="EMBL/GenBank/DDBJ databases">
        <title>Genome Sequence of Lecanicillium fungicola.</title>
        <authorList>
            <person name="Buettner E."/>
        </authorList>
    </citation>
    <scope>NUCLEOTIDE SEQUENCE</scope>
    <source>
        <strain evidence="1">Babe33</strain>
    </source>
</reference>
<proteinExistence type="predicted"/>
<organism evidence="1 2">
    <name type="scientific">Zarea fungicola</name>
    <dbReference type="NCBI Taxonomy" id="93591"/>
    <lineage>
        <taxon>Eukaryota</taxon>
        <taxon>Fungi</taxon>
        <taxon>Dikarya</taxon>
        <taxon>Ascomycota</taxon>
        <taxon>Pezizomycotina</taxon>
        <taxon>Sordariomycetes</taxon>
        <taxon>Hypocreomycetidae</taxon>
        <taxon>Hypocreales</taxon>
        <taxon>Cordycipitaceae</taxon>
        <taxon>Zarea</taxon>
    </lineage>
</organism>
<comment type="caution">
    <text evidence="1">The sequence shown here is derived from an EMBL/GenBank/DDBJ whole genome shotgun (WGS) entry which is preliminary data.</text>
</comment>
<evidence type="ECO:0000313" key="2">
    <source>
        <dbReference type="Proteomes" id="UP001143910"/>
    </source>
</evidence>
<dbReference type="Proteomes" id="UP001143910">
    <property type="component" value="Unassembled WGS sequence"/>
</dbReference>
<sequence>MEEVTQTMYGLSIQLVLVSPEHAKLKTLQQGCTTQAIAALDPIASLLQMEEKVLIIDYNYGLYSELLKGFLPSHDAIAKAADCVGKWNASPMAQESPNQTHEKRKMQLVLDARRQKSWRALTTRDSRVFSPRGQAPQPQEDNDLYRRLGVERVDVTETPAVGRESRPYHRSAVPEQSHEGRPSSQNGQQWGMAFGPVSVGYLEYYAVLNIPGDAAGKLLEGDPVGAATQMVGDVAKLATDLPKDAMGIISPLVQV</sequence>
<keyword evidence="2" id="KW-1185">Reference proteome</keyword>
<evidence type="ECO:0000313" key="1">
    <source>
        <dbReference type="EMBL" id="KAJ2980406.1"/>
    </source>
</evidence>
<dbReference type="EMBL" id="JANJQO010000201">
    <property type="protein sequence ID" value="KAJ2980406.1"/>
    <property type="molecule type" value="Genomic_DNA"/>
</dbReference>
<protein>
    <submittedName>
        <fullName evidence="1">Uncharacterized protein</fullName>
    </submittedName>
</protein>
<name>A0ACC1NP88_9HYPO</name>